<dbReference type="AlphaFoldDB" id="A0A0P6Y6J4"/>
<dbReference type="InterPro" id="IPR051531">
    <property type="entry name" value="N-acetyltransferase"/>
</dbReference>
<keyword evidence="3" id="KW-1185">Reference proteome</keyword>
<evidence type="ECO:0000259" key="1">
    <source>
        <dbReference type="PROSITE" id="PS51186"/>
    </source>
</evidence>
<dbReference type="SUPFAM" id="SSF55729">
    <property type="entry name" value="Acyl-CoA N-acyltransferases (Nat)"/>
    <property type="match status" value="1"/>
</dbReference>
<dbReference type="Gene3D" id="3.40.630.30">
    <property type="match status" value="1"/>
</dbReference>
<feature type="domain" description="N-acetyltransferase" evidence="1">
    <location>
        <begin position="19"/>
        <end position="177"/>
    </location>
</feature>
<dbReference type="PROSITE" id="PS51186">
    <property type="entry name" value="GNAT"/>
    <property type="match status" value="1"/>
</dbReference>
<organism evidence="2 3">
    <name type="scientific">Herpetosiphon geysericola</name>
    <dbReference type="NCBI Taxonomy" id="70996"/>
    <lineage>
        <taxon>Bacteria</taxon>
        <taxon>Bacillati</taxon>
        <taxon>Chloroflexota</taxon>
        <taxon>Chloroflexia</taxon>
        <taxon>Herpetosiphonales</taxon>
        <taxon>Herpetosiphonaceae</taxon>
        <taxon>Herpetosiphon</taxon>
    </lineage>
</organism>
<dbReference type="InterPro" id="IPR016181">
    <property type="entry name" value="Acyl_CoA_acyltransferase"/>
</dbReference>
<evidence type="ECO:0000313" key="3">
    <source>
        <dbReference type="Proteomes" id="UP000050277"/>
    </source>
</evidence>
<proteinExistence type="predicted"/>
<name>A0A0P6Y6J4_9CHLR</name>
<dbReference type="PANTHER" id="PTHR43792">
    <property type="entry name" value="GNAT FAMILY, PUTATIVE (AFU_ORTHOLOGUE AFUA_3G00765)-RELATED-RELATED"/>
    <property type="match status" value="1"/>
</dbReference>
<dbReference type="GO" id="GO:0016747">
    <property type="term" value="F:acyltransferase activity, transferring groups other than amino-acyl groups"/>
    <property type="evidence" value="ECO:0007669"/>
    <property type="project" value="InterPro"/>
</dbReference>
<gene>
    <name evidence="2" type="ORF">SE18_00250</name>
</gene>
<dbReference type="RefSeq" id="WP_054532405.1">
    <property type="nucleotide sequence ID" value="NZ_LGKP01000002.1"/>
</dbReference>
<reference evidence="2 3" key="1">
    <citation type="submission" date="2015-07" db="EMBL/GenBank/DDBJ databases">
        <title>Whole genome sequence of Herpetosiphon geysericola DSM 7119.</title>
        <authorList>
            <person name="Hemp J."/>
            <person name="Ward L.M."/>
            <person name="Pace L.A."/>
            <person name="Fischer W.W."/>
        </authorList>
    </citation>
    <scope>NUCLEOTIDE SEQUENCE [LARGE SCALE GENOMIC DNA]</scope>
    <source>
        <strain evidence="2 3">DSM 7119</strain>
    </source>
</reference>
<dbReference type="Pfam" id="PF13302">
    <property type="entry name" value="Acetyltransf_3"/>
    <property type="match status" value="1"/>
</dbReference>
<keyword evidence="2" id="KW-0808">Transferase</keyword>
<dbReference type="STRING" id="70996.SE18_00250"/>
<sequence length="199" mass="22929">MLDLDRALAQFPVLETERLILRQPVLADRDPMFAIMADPQVLRYFGQLPMQTPEQSENRLNSLKRSFEQKIGVRWAITLRDHGEWIGSGGFWRFESEHARAEIGYELAAHFWGKGIMTEALQAILQFGFESLKLHSVEAQIHPENHGSRRALEKVGFRQEGLLRENYFDIVENRFTDTVFFGLLGADWRAAQAKKINNG</sequence>
<comment type="caution">
    <text evidence="2">The sequence shown here is derived from an EMBL/GenBank/DDBJ whole genome shotgun (WGS) entry which is preliminary data.</text>
</comment>
<accession>A0A0P6Y6J4</accession>
<dbReference type="EMBL" id="LGKP01000002">
    <property type="protein sequence ID" value="KPL92019.1"/>
    <property type="molecule type" value="Genomic_DNA"/>
</dbReference>
<dbReference type="InterPro" id="IPR000182">
    <property type="entry name" value="GNAT_dom"/>
</dbReference>
<evidence type="ECO:0000313" key="2">
    <source>
        <dbReference type="EMBL" id="KPL92019.1"/>
    </source>
</evidence>
<protein>
    <submittedName>
        <fullName evidence="2">GCN5 family acetyltransferase</fullName>
    </submittedName>
</protein>
<dbReference type="Proteomes" id="UP000050277">
    <property type="component" value="Unassembled WGS sequence"/>
</dbReference>
<dbReference type="OrthoDB" id="9785602at2"/>